<dbReference type="PANTHER" id="PTHR43003:SF5">
    <property type="entry name" value="DNA-3-METHYLADENINE GLYCOSYLASE"/>
    <property type="match status" value="1"/>
</dbReference>
<dbReference type="SUPFAM" id="SSF48150">
    <property type="entry name" value="DNA-glycosylase"/>
    <property type="match status" value="1"/>
</dbReference>
<keyword evidence="6" id="KW-1185">Reference proteome</keyword>
<dbReference type="STRING" id="996166.SAMN05192554_10842"/>
<dbReference type="GO" id="GO:0008725">
    <property type="term" value="F:DNA-3-methyladenine glycosylase activity"/>
    <property type="evidence" value="ECO:0007669"/>
    <property type="project" value="TreeGrafter"/>
</dbReference>
<comment type="similarity">
    <text evidence="1">Belongs to the alkylbase DNA glycosidase AlkA family.</text>
</comment>
<dbReference type="GO" id="GO:0043916">
    <property type="term" value="F:DNA-7-methylguanine glycosylase activity"/>
    <property type="evidence" value="ECO:0007669"/>
    <property type="project" value="TreeGrafter"/>
</dbReference>
<dbReference type="CDD" id="cd00056">
    <property type="entry name" value="ENDO3c"/>
    <property type="match status" value="1"/>
</dbReference>
<dbReference type="OrthoDB" id="8200at2157"/>
<evidence type="ECO:0000259" key="4">
    <source>
        <dbReference type="SMART" id="SM00478"/>
    </source>
</evidence>
<dbReference type="Gene3D" id="1.10.1670.40">
    <property type="match status" value="1"/>
</dbReference>
<evidence type="ECO:0000313" key="5">
    <source>
        <dbReference type="EMBL" id="SDM83220.1"/>
    </source>
</evidence>
<dbReference type="InterPro" id="IPR003265">
    <property type="entry name" value="HhH-GPD_domain"/>
</dbReference>
<dbReference type="FunFam" id="1.10.340.30:FF:000004">
    <property type="entry name" value="DNA-3-methyladenine glycosylase II"/>
    <property type="match status" value="1"/>
</dbReference>
<dbReference type="GO" id="GO:0006285">
    <property type="term" value="P:base-excision repair, AP site formation"/>
    <property type="evidence" value="ECO:0007669"/>
    <property type="project" value="TreeGrafter"/>
</dbReference>
<dbReference type="GO" id="GO:0032993">
    <property type="term" value="C:protein-DNA complex"/>
    <property type="evidence" value="ECO:0007669"/>
    <property type="project" value="TreeGrafter"/>
</dbReference>
<dbReference type="GO" id="GO:0032131">
    <property type="term" value="F:alkylated DNA binding"/>
    <property type="evidence" value="ECO:0007669"/>
    <property type="project" value="TreeGrafter"/>
</dbReference>
<reference evidence="5 6" key="1">
    <citation type="submission" date="2016-10" db="EMBL/GenBank/DDBJ databases">
        <authorList>
            <person name="de Groot N.N."/>
        </authorList>
    </citation>
    <scope>NUCLEOTIDE SEQUENCE [LARGE SCALE GENOMIC DNA]</scope>
    <source>
        <strain evidence="6">EB21,IBRC-M 10013,KCTC 4048</strain>
    </source>
</reference>
<dbReference type="InterPro" id="IPR011257">
    <property type="entry name" value="DNA_glycosylase"/>
</dbReference>
<dbReference type="InterPro" id="IPR051912">
    <property type="entry name" value="Alkylbase_DNA_Glycosylase/TA"/>
</dbReference>
<evidence type="ECO:0000313" key="6">
    <source>
        <dbReference type="Proteomes" id="UP000199370"/>
    </source>
</evidence>
<dbReference type="AlphaFoldDB" id="A0A1G9WFF9"/>
<dbReference type="Proteomes" id="UP000199370">
    <property type="component" value="Unassembled WGS sequence"/>
</dbReference>
<dbReference type="GO" id="GO:0006307">
    <property type="term" value="P:DNA alkylation repair"/>
    <property type="evidence" value="ECO:0007669"/>
    <property type="project" value="TreeGrafter"/>
</dbReference>
<accession>A0A1G9WFF9</accession>
<evidence type="ECO:0000256" key="2">
    <source>
        <dbReference type="ARBA" id="ARBA00022763"/>
    </source>
</evidence>
<dbReference type="EMBL" id="FNIA01000008">
    <property type="protein sequence ID" value="SDM83220.1"/>
    <property type="molecule type" value="Genomic_DNA"/>
</dbReference>
<dbReference type="SMART" id="SM00478">
    <property type="entry name" value="ENDO3c"/>
    <property type="match status" value="1"/>
</dbReference>
<gene>
    <name evidence="5" type="ORF">SAMN05192554_10842</name>
</gene>
<proteinExistence type="inferred from homology"/>
<protein>
    <submittedName>
        <fullName evidence="5">DNA-3-methyladenine glycosylase II</fullName>
    </submittedName>
</protein>
<evidence type="ECO:0000256" key="3">
    <source>
        <dbReference type="ARBA" id="ARBA00023204"/>
    </source>
</evidence>
<organism evidence="5 6">
    <name type="scientific">Haloarchaeobius iranensis</name>
    <dbReference type="NCBI Taxonomy" id="996166"/>
    <lineage>
        <taxon>Archaea</taxon>
        <taxon>Methanobacteriati</taxon>
        <taxon>Methanobacteriota</taxon>
        <taxon>Stenosarchaea group</taxon>
        <taxon>Halobacteria</taxon>
        <taxon>Halobacteriales</taxon>
        <taxon>Halorubellaceae</taxon>
        <taxon>Haloarchaeobius</taxon>
    </lineage>
</organism>
<dbReference type="Gene3D" id="1.10.340.30">
    <property type="entry name" value="Hypothetical protein, domain 2"/>
    <property type="match status" value="1"/>
</dbReference>
<sequence>MSEDAFEQLRTDRELGPVVEEHGALELEPAEDPFERLVRSIVSQQVSTSAATAIRERLYDAVDVEPAAVLAADEATLRDAGLSGQKVGYVRNVAEAFEAHGYTREHFARMDDEEVVAELTDIKGIGVWTAKMQLMFSLARPDVFPVEDLGIRNGMSALYGDDLTRGEMVETAERWRPYRSYASLYLWRTVD</sequence>
<name>A0A1G9WFF9_9EURY</name>
<dbReference type="Pfam" id="PF00730">
    <property type="entry name" value="HhH-GPD"/>
    <property type="match status" value="1"/>
</dbReference>
<keyword evidence="2" id="KW-0227">DNA damage</keyword>
<dbReference type="PANTHER" id="PTHR43003">
    <property type="entry name" value="DNA-3-METHYLADENINE GLYCOSYLASE"/>
    <property type="match status" value="1"/>
</dbReference>
<evidence type="ECO:0000256" key="1">
    <source>
        <dbReference type="ARBA" id="ARBA00010817"/>
    </source>
</evidence>
<keyword evidence="3" id="KW-0234">DNA repair</keyword>
<dbReference type="RefSeq" id="WP_089732887.1">
    <property type="nucleotide sequence ID" value="NZ_FNIA01000008.1"/>
</dbReference>
<feature type="domain" description="HhH-GPD" evidence="4">
    <location>
        <begin position="42"/>
        <end position="191"/>
    </location>
</feature>